<feature type="domain" description="SCP" evidence="1">
    <location>
        <begin position="19"/>
        <end position="123"/>
    </location>
</feature>
<dbReference type="SUPFAM" id="SSF55797">
    <property type="entry name" value="PR-1-like"/>
    <property type="match status" value="1"/>
</dbReference>
<evidence type="ECO:0000259" key="1">
    <source>
        <dbReference type="Pfam" id="PF00188"/>
    </source>
</evidence>
<dbReference type="Gene3D" id="3.40.33.10">
    <property type="entry name" value="CAP"/>
    <property type="match status" value="1"/>
</dbReference>
<dbReference type="AlphaFoldDB" id="B9L704"/>
<dbReference type="KEGG" id="nam:NAMH_1776"/>
<dbReference type="InterPro" id="IPR014044">
    <property type="entry name" value="CAP_dom"/>
</dbReference>
<dbReference type="Proteomes" id="UP000000448">
    <property type="component" value="Chromosome"/>
</dbReference>
<dbReference type="InterPro" id="IPR035940">
    <property type="entry name" value="CAP_sf"/>
</dbReference>
<accession>B9L704</accession>
<dbReference type="STRING" id="598659.NAMH_1776"/>
<dbReference type="EMBL" id="CP001279">
    <property type="protein sequence ID" value="ACM93666.1"/>
    <property type="molecule type" value="Genomic_DNA"/>
</dbReference>
<dbReference type="HOGENOM" id="CLU_052497_0_0_7"/>
<proteinExistence type="predicted"/>
<gene>
    <name evidence="2" type="ordered locus">NAMH_1776</name>
</gene>
<reference evidence="2 3" key="1">
    <citation type="journal article" date="2009" name="PLoS Genet.">
        <title>Adaptations to submarine hydrothermal environments exemplified by the genome of Nautilia profundicola.</title>
        <authorList>
            <person name="Campbell B.J."/>
            <person name="Smith J.L."/>
            <person name="Hanson T.E."/>
            <person name="Klotz M.G."/>
            <person name="Stein L.Y."/>
            <person name="Lee C.K."/>
            <person name="Wu D."/>
            <person name="Robinson J.M."/>
            <person name="Khouri H.M."/>
            <person name="Eisen J.A."/>
            <person name="Cary S.C."/>
        </authorList>
    </citation>
    <scope>NUCLEOTIDE SEQUENCE [LARGE SCALE GENOMIC DNA]</scope>
    <source>
        <strain evidence="3">ATCC BAA-1463 / DSM 18972 / AmH</strain>
    </source>
</reference>
<evidence type="ECO:0000313" key="3">
    <source>
        <dbReference type="Proteomes" id="UP000000448"/>
    </source>
</evidence>
<keyword evidence="3" id="KW-1185">Reference proteome</keyword>
<name>B9L704_NAUPA</name>
<dbReference type="RefSeq" id="WP_015902718.1">
    <property type="nucleotide sequence ID" value="NC_012115.1"/>
</dbReference>
<dbReference type="CDD" id="cd05379">
    <property type="entry name" value="CAP_bacterial"/>
    <property type="match status" value="1"/>
</dbReference>
<organism evidence="2 3">
    <name type="scientific">Nautilia profundicola (strain ATCC BAA-1463 / DSM 18972 / AmH)</name>
    <dbReference type="NCBI Taxonomy" id="598659"/>
    <lineage>
        <taxon>Bacteria</taxon>
        <taxon>Pseudomonadati</taxon>
        <taxon>Campylobacterota</taxon>
        <taxon>Epsilonproteobacteria</taxon>
        <taxon>Nautiliales</taxon>
        <taxon>Nautiliaceae</taxon>
        <taxon>Nautilia</taxon>
    </lineage>
</organism>
<protein>
    <recommendedName>
        <fullName evidence="1">SCP domain-containing protein</fullName>
    </recommendedName>
</protein>
<sequence length="385" mass="44979">MKKLILFLAVFLFANPLFTINEYRNAVRLNPLDENPSLTLAAKWHAKYIYANNEITHIQRKYGRYFSGKTPADRAISCGYESRYVIENLSRGEKSYNESIKDLFGAIYHRFGFLNFNINEIGYYKLNDIYVYNMGNSFINRACKIKSDYKSGFAGLCRDKNKIIPKGVYYDQMKTNPQMVTWPYDGMKNTPAVFYEEIPDPLPEYGVCGYPVSISFNPYYYENKKISLISFELYKNGKKVEKTKIITYKNDVNRMLKKTQFVLFPLERLEYGAHYDVKADFIINGRMKSFEWGFDVEEKRIPVITVIGTNGKYFIKSNITYLIYFKPLNSNDRLSGLKYEYIKGLKINKIGYKDANTIYLNISGYPGKKLKITTKKRKIILVIKD</sequence>
<dbReference type="Pfam" id="PF00188">
    <property type="entry name" value="CAP"/>
    <property type="match status" value="1"/>
</dbReference>
<evidence type="ECO:0000313" key="2">
    <source>
        <dbReference type="EMBL" id="ACM93666.1"/>
    </source>
</evidence>
<dbReference type="eggNOG" id="COG2340">
    <property type="taxonomic scope" value="Bacteria"/>
</dbReference>